<keyword evidence="1" id="KW-0175">Coiled coil</keyword>
<feature type="transmembrane region" description="Helical" evidence="2">
    <location>
        <begin position="255"/>
        <end position="275"/>
    </location>
</feature>
<keyword evidence="2" id="KW-0472">Membrane</keyword>
<dbReference type="InterPro" id="IPR019286">
    <property type="entry name" value="DUF2339_TM"/>
</dbReference>
<feature type="transmembrane region" description="Helical" evidence="2">
    <location>
        <begin position="199"/>
        <end position="216"/>
    </location>
</feature>
<feature type="transmembrane region" description="Helical" evidence="2">
    <location>
        <begin position="657"/>
        <end position="677"/>
    </location>
</feature>
<dbReference type="PANTHER" id="PTHR38434:SF1">
    <property type="entry name" value="BLL2549 PROTEIN"/>
    <property type="match status" value="1"/>
</dbReference>
<feature type="transmembrane region" description="Helical" evidence="2">
    <location>
        <begin position="771"/>
        <end position="788"/>
    </location>
</feature>
<feature type="transmembrane region" description="Helical" evidence="2">
    <location>
        <begin position="328"/>
        <end position="346"/>
    </location>
</feature>
<feature type="transmembrane region" description="Helical" evidence="2">
    <location>
        <begin position="421"/>
        <end position="439"/>
    </location>
</feature>
<dbReference type="EMBL" id="WDES01000005">
    <property type="protein sequence ID" value="KAB6090119.1"/>
    <property type="molecule type" value="Genomic_DNA"/>
</dbReference>
<feature type="transmembrane region" description="Helical" evidence="2">
    <location>
        <begin position="302"/>
        <end position="321"/>
    </location>
</feature>
<accession>A0A7J5P6A1</accession>
<feature type="transmembrane region" description="Helical" evidence="2">
    <location>
        <begin position="358"/>
        <end position="378"/>
    </location>
</feature>
<feature type="transmembrane region" description="Helical" evidence="2">
    <location>
        <begin position="596"/>
        <end position="616"/>
    </location>
</feature>
<evidence type="ECO:0000313" key="4">
    <source>
        <dbReference type="Proteomes" id="UP000435059"/>
    </source>
</evidence>
<gene>
    <name evidence="3" type="ORF">GA574_04280</name>
</gene>
<feature type="transmembrane region" description="Helical" evidence="2">
    <location>
        <begin position="628"/>
        <end position="645"/>
    </location>
</feature>
<reference evidence="3 4" key="1">
    <citation type="journal article" date="2019" name="Nat. Med.">
        <title>A library of human gut bacterial isolates paired with longitudinal multiomics data enables mechanistic microbiome research.</title>
        <authorList>
            <person name="Poyet M."/>
            <person name="Groussin M."/>
            <person name="Gibbons S.M."/>
            <person name="Avila-Pacheco J."/>
            <person name="Jiang X."/>
            <person name="Kearney S.M."/>
            <person name="Perrotta A.R."/>
            <person name="Berdy B."/>
            <person name="Zhao S."/>
            <person name="Lieberman T.D."/>
            <person name="Swanson P.K."/>
            <person name="Smith M."/>
            <person name="Roesemann S."/>
            <person name="Alexander J.E."/>
            <person name="Rich S.A."/>
            <person name="Livny J."/>
            <person name="Vlamakis H."/>
            <person name="Clish C."/>
            <person name="Bullock K."/>
            <person name="Deik A."/>
            <person name="Scott J."/>
            <person name="Pierce K.A."/>
            <person name="Xavier R.J."/>
            <person name="Alm E.J."/>
        </authorList>
    </citation>
    <scope>NUCLEOTIDE SEQUENCE [LARGE SCALE GENOMIC DNA]</scope>
    <source>
        <strain evidence="3 4">BIOML-A74</strain>
    </source>
</reference>
<proteinExistence type="predicted"/>
<feature type="transmembrane region" description="Helical" evidence="2">
    <location>
        <begin position="165"/>
        <end position="187"/>
    </location>
</feature>
<feature type="transmembrane region" description="Helical" evidence="2">
    <location>
        <begin position="228"/>
        <end position="249"/>
    </location>
</feature>
<evidence type="ECO:0000313" key="3">
    <source>
        <dbReference type="EMBL" id="KAB6090119.1"/>
    </source>
</evidence>
<evidence type="ECO:0000256" key="1">
    <source>
        <dbReference type="SAM" id="Coils"/>
    </source>
</evidence>
<feature type="transmembrane region" description="Helical" evidence="2">
    <location>
        <begin position="446"/>
        <end position="465"/>
    </location>
</feature>
<dbReference type="Proteomes" id="UP000435059">
    <property type="component" value="Unassembled WGS sequence"/>
</dbReference>
<feature type="transmembrane region" description="Helical" evidence="2">
    <location>
        <begin position="741"/>
        <end position="759"/>
    </location>
</feature>
<protein>
    <submittedName>
        <fullName evidence="3">DUF2339 domain-containing protein</fullName>
    </submittedName>
</protein>
<keyword evidence="4" id="KW-1185">Reference proteome</keyword>
<dbReference type="RefSeq" id="WP_120069178.1">
    <property type="nucleotide sequence ID" value="NZ_JAHOFO010000017.1"/>
</dbReference>
<keyword evidence="2" id="KW-0812">Transmembrane</keyword>
<feature type="transmembrane region" description="Helical" evidence="2">
    <location>
        <begin position="390"/>
        <end position="409"/>
    </location>
</feature>
<feature type="transmembrane region" description="Helical" evidence="2">
    <location>
        <begin position="565"/>
        <end position="584"/>
    </location>
</feature>
<evidence type="ECO:0000256" key="2">
    <source>
        <dbReference type="SAM" id="Phobius"/>
    </source>
</evidence>
<dbReference type="AlphaFoldDB" id="A0A7J5P6A1"/>
<name>A0A7J5P6A1_9BACE</name>
<feature type="transmembrane region" description="Helical" evidence="2">
    <location>
        <begin position="532"/>
        <end position="553"/>
    </location>
</feature>
<feature type="transmembrane region" description="Helical" evidence="2">
    <location>
        <begin position="6"/>
        <end position="23"/>
    </location>
</feature>
<comment type="caution">
    <text evidence="3">The sequence shown here is derived from an EMBL/GenBank/DDBJ whole genome shotgun (WGS) entry which is preliminary data.</text>
</comment>
<dbReference type="PANTHER" id="PTHR38434">
    <property type="entry name" value="BLL2549 PROTEIN"/>
    <property type="match status" value="1"/>
</dbReference>
<feature type="transmembrane region" description="Helical" evidence="2">
    <location>
        <begin position="495"/>
        <end position="512"/>
    </location>
</feature>
<feature type="transmembrane region" description="Helical" evidence="2">
    <location>
        <begin position="689"/>
        <end position="709"/>
    </location>
</feature>
<feature type="transmembrane region" description="Helical" evidence="2">
    <location>
        <begin position="471"/>
        <end position="488"/>
    </location>
</feature>
<feature type="transmembrane region" description="Helical" evidence="2">
    <location>
        <begin position="280"/>
        <end position="296"/>
    </location>
</feature>
<feature type="coiled-coil region" evidence="1">
    <location>
        <begin position="20"/>
        <end position="47"/>
    </location>
</feature>
<sequence length="804" mass="91672">MDDFNTVYALLVLVMLFILLSRLDNRFGKIEKELNEIKKRMEDYLKVQQNSVAEASKPKEEISEKETKDIPVMPQAAEHVKAVKTGQREEAVQEKHEPVVEAVVRETLEKTPEKTLETRMEEVCVEAVRKESAESSTVPVVPVTPVVPVAPTVPKQKKQVNYEKFIGENLFGKIGILIFVIGVGFFVKYAIDKNWINETFRTVLGFLTGTVLLAVAERLQKKYRTFSSLLAGGAFAVFYLTVAIAFHYYHIFSQTMAFIILIGVTVFMSILSVVYNRRELAIISLVGGFLAPFIVSSGEGSYLVLFTYVSILNLGMFGLSIYKKWSELPMISFVFTCLIMGIFLLFNYTSSSMVISNHLFWFATLFYFIFLLPVFSILRGENMRTMSRGLVFVIITNNFIYLLSGALFLQNMGLSFKASGLLSLFIALVNLGLVLWLWKNRKEYKFLVHTTLGLVLTFVSITVPIQLDGNYITLLWASEMVLLLWLYVKSKIRVYEYAAKVLVGLTFVSYLMDVYSVMFEHHSLDTIFLNSSFATSLFVGLATGAFALLMEYYHSFFSTARRLKYSFWNPFMLIVSVIILYYTFMMEFNLYFEGATRSGAMFLFTAISISSVCYAFRKRFPITKHLTSYILTIGANVLVYIINIWGDQRIWTSPPVVLPWLTAVFVIANLYYVARMYYTSIGIKSRFTVYLNILATLLWLTMVRSFLWQVGVDDFSAGLSLSLSIAGFVQMGLGMRLHQKLLRMVSLATFGLVLLKLVFDDLWAMPTIGKIIVFIILGLILLILSFLYQKLKDVLFKNDEEETN</sequence>
<dbReference type="Pfam" id="PF10101">
    <property type="entry name" value="DUF2339"/>
    <property type="match status" value="1"/>
</dbReference>
<organism evidence="3 4">
    <name type="scientific">Bacteroides xylanisolvens</name>
    <dbReference type="NCBI Taxonomy" id="371601"/>
    <lineage>
        <taxon>Bacteria</taxon>
        <taxon>Pseudomonadati</taxon>
        <taxon>Bacteroidota</taxon>
        <taxon>Bacteroidia</taxon>
        <taxon>Bacteroidales</taxon>
        <taxon>Bacteroidaceae</taxon>
        <taxon>Bacteroides</taxon>
    </lineage>
</organism>
<keyword evidence="2" id="KW-1133">Transmembrane helix</keyword>